<protein>
    <submittedName>
        <fullName evidence="3">DUF2489 domain-containing protein</fullName>
    </submittedName>
</protein>
<evidence type="ECO:0000256" key="1">
    <source>
        <dbReference type="SAM" id="Phobius"/>
    </source>
</evidence>
<comment type="caution">
    <text evidence="3">The sequence shown here is derived from an EMBL/GenBank/DDBJ whole genome shotgun (WGS) entry which is preliminary data.</text>
</comment>
<proteinExistence type="predicted"/>
<keyword evidence="1" id="KW-0812">Transmembrane</keyword>
<organism evidence="3 4">
    <name type="scientific">Isoalcanivorax beigongshangi</name>
    <dbReference type="NCBI Taxonomy" id="3238810"/>
    <lineage>
        <taxon>Bacteria</taxon>
        <taxon>Pseudomonadati</taxon>
        <taxon>Pseudomonadota</taxon>
        <taxon>Gammaproteobacteria</taxon>
        <taxon>Oceanospirillales</taxon>
        <taxon>Alcanivoracaceae</taxon>
        <taxon>Isoalcanivorax</taxon>
    </lineage>
</organism>
<dbReference type="Proteomes" id="UP001562065">
    <property type="component" value="Unassembled WGS sequence"/>
</dbReference>
<reference evidence="3 4" key="1">
    <citation type="submission" date="2024-07" db="EMBL/GenBank/DDBJ databases">
        <authorList>
            <person name="Ren Q."/>
        </authorList>
    </citation>
    <scope>NUCLEOTIDE SEQUENCE [LARGE SCALE GENOMIC DNA]</scope>
    <source>
        <strain evidence="3 4">REN37</strain>
    </source>
</reference>
<gene>
    <name evidence="3" type="ORF">AB5I84_07610</name>
</gene>
<evidence type="ECO:0000313" key="4">
    <source>
        <dbReference type="Proteomes" id="UP001562065"/>
    </source>
</evidence>
<keyword evidence="1" id="KW-1133">Transmembrane helix</keyword>
<accession>A0ABV4AH30</accession>
<sequence>MVWIMVLAAVTLLLAVVAALLWYRVWQRQRQQLARRRDEQQQVRLELSVIARAVLQRDMDPVEGALRLAARLPYCPVPGSLEAIRALADAAAALDIGAAYRALPTAEQRRQDQLRKTLANQYRTALAVELLALAEHK</sequence>
<name>A0ABV4AH30_9GAMM</name>
<dbReference type="Pfam" id="PF10675">
    <property type="entry name" value="DUF2489"/>
    <property type="match status" value="1"/>
</dbReference>
<evidence type="ECO:0000259" key="2">
    <source>
        <dbReference type="Pfam" id="PF10675"/>
    </source>
</evidence>
<evidence type="ECO:0000313" key="3">
    <source>
        <dbReference type="EMBL" id="MEY1662014.1"/>
    </source>
</evidence>
<dbReference type="EMBL" id="JBGCUO010000001">
    <property type="protein sequence ID" value="MEY1662014.1"/>
    <property type="molecule type" value="Genomic_DNA"/>
</dbReference>
<keyword evidence="4" id="KW-1185">Reference proteome</keyword>
<feature type="transmembrane region" description="Helical" evidence="1">
    <location>
        <begin position="6"/>
        <end position="26"/>
    </location>
</feature>
<dbReference type="RefSeq" id="WP_369455259.1">
    <property type="nucleotide sequence ID" value="NZ_JBGCUO010000001.1"/>
</dbReference>
<feature type="domain" description="DUF2489" evidence="2">
    <location>
        <begin position="12"/>
        <end position="130"/>
    </location>
</feature>
<keyword evidence="1" id="KW-0472">Membrane</keyword>
<dbReference type="InterPro" id="IPR019617">
    <property type="entry name" value="DUF2489"/>
</dbReference>